<dbReference type="HOGENOM" id="CLU_2086486_0_0_1"/>
<dbReference type="EMBL" id="DS995735">
    <property type="protein sequence ID" value="EGE04780.1"/>
    <property type="molecule type" value="Genomic_DNA"/>
</dbReference>
<gene>
    <name evidence="1" type="ORF">TEQG_03953</name>
</gene>
<reference evidence="2" key="1">
    <citation type="journal article" date="2012" name="MBio">
        <title>Comparative genome analysis of Trichophyton rubrum and related dermatophytes reveals candidate genes involved in infection.</title>
        <authorList>
            <person name="Martinez D.A."/>
            <person name="Oliver B.G."/>
            <person name="Graeser Y."/>
            <person name="Goldberg J.M."/>
            <person name="Li W."/>
            <person name="Martinez-Rossi N.M."/>
            <person name="Monod M."/>
            <person name="Shelest E."/>
            <person name="Barton R.C."/>
            <person name="Birch E."/>
            <person name="Brakhage A.A."/>
            <person name="Chen Z."/>
            <person name="Gurr S.J."/>
            <person name="Heiman D."/>
            <person name="Heitman J."/>
            <person name="Kosti I."/>
            <person name="Rossi A."/>
            <person name="Saif S."/>
            <person name="Samalova M."/>
            <person name="Saunders C.W."/>
            <person name="Shea T."/>
            <person name="Summerbell R.C."/>
            <person name="Xu J."/>
            <person name="Young S."/>
            <person name="Zeng Q."/>
            <person name="Birren B.W."/>
            <person name="Cuomo C.A."/>
            <person name="White T.C."/>
        </authorList>
    </citation>
    <scope>NUCLEOTIDE SEQUENCE [LARGE SCALE GENOMIC DNA]</scope>
    <source>
        <strain evidence="2">ATCC MYA-4606 / CBS 127.97</strain>
    </source>
</reference>
<sequence length="117" mass="13173">MPRFNIGQNIVYRPVGVSPFNNGIKRLIYIISREDVGCLIGSVTGPLPLSSLSTSRERNAGRQLDSLTAFINSASRDEMPRKCNLGSECPEKRRMKPWKPSRLVLQNDRCRHSNSSQ</sequence>
<name>F2PS24_TRIEC</name>
<organism evidence="1 2">
    <name type="scientific">Trichophyton equinum (strain ATCC MYA-4606 / CBS 127.97)</name>
    <name type="common">Horse ringworm fungus</name>
    <dbReference type="NCBI Taxonomy" id="559882"/>
    <lineage>
        <taxon>Eukaryota</taxon>
        <taxon>Fungi</taxon>
        <taxon>Dikarya</taxon>
        <taxon>Ascomycota</taxon>
        <taxon>Pezizomycotina</taxon>
        <taxon>Eurotiomycetes</taxon>
        <taxon>Eurotiomycetidae</taxon>
        <taxon>Onygenales</taxon>
        <taxon>Arthrodermataceae</taxon>
        <taxon>Trichophyton</taxon>
    </lineage>
</organism>
<accession>F2PS24</accession>
<dbReference type="AlphaFoldDB" id="F2PS24"/>
<evidence type="ECO:0000313" key="1">
    <source>
        <dbReference type="EMBL" id="EGE04780.1"/>
    </source>
</evidence>
<keyword evidence="2" id="KW-1185">Reference proteome</keyword>
<protein>
    <submittedName>
        <fullName evidence="1">Uncharacterized protein</fullName>
    </submittedName>
</protein>
<evidence type="ECO:0000313" key="2">
    <source>
        <dbReference type="Proteomes" id="UP000009169"/>
    </source>
</evidence>
<proteinExistence type="predicted"/>
<dbReference type="Proteomes" id="UP000009169">
    <property type="component" value="Unassembled WGS sequence"/>
</dbReference>
<dbReference type="VEuPathDB" id="FungiDB:TEQG_03953"/>